<dbReference type="Pfam" id="PF03188">
    <property type="entry name" value="Cytochrom_B561"/>
    <property type="match status" value="1"/>
</dbReference>
<sequence length="431" mass="45674">MSTSYQARLRALVSVFLATFILAAQAAVPASTYVGMGTSSASKDNVTVSVNVPSDSSDTLFYHFSAPSSQTWAAFGFGSQMKGALMFVTYASQDGNNVTVSPRLGKGHVMPQHTSDVKVDVLNGSGIVDGVFVVNAQCTGCRSWDGGSVNVDSTSQNMIWALGPSGNLESDDVAASISQHEGYQFFGLNLKDATGTGGVPNTSNSTSDNNIDDGPFGGGGPRVGVAFHAFLMVAAFLVVFPAGYLFLRVFEKVWLHWGVQSAALLMVCVGTAAGIGVSIREDLTPSLNSGHQILGFVVTAIAITTWLVGFIGHRIYKKTGTPAKIMKGHRVLGPSTILFGLVNCFVGFNFAGNNRGMIIFGIATLLMLIFVGTLTFFKRRQKLRKGPMNTPAAMNFREGQMEPRQAGPPAAPLYGEGGIPLQSYNAPPVYR</sequence>
<keyword evidence="8" id="KW-0732">Signal</keyword>
<dbReference type="Pfam" id="PF16010">
    <property type="entry name" value="CDH-cyt"/>
    <property type="match status" value="1"/>
</dbReference>
<dbReference type="OrthoDB" id="19261at2759"/>
<feature type="transmembrane region" description="Helical" evidence="7">
    <location>
        <begin position="331"/>
        <end position="351"/>
    </location>
</feature>
<reference evidence="10 11" key="1">
    <citation type="submission" date="2015-01" db="EMBL/GenBank/DDBJ databases">
        <title>The Genome Sequence of Exophiala xenobiotica CBS118157.</title>
        <authorList>
            <consortium name="The Broad Institute Genomics Platform"/>
            <person name="Cuomo C."/>
            <person name="de Hoog S."/>
            <person name="Gorbushina A."/>
            <person name="Stielow B."/>
            <person name="Teixiera M."/>
            <person name="Abouelleil A."/>
            <person name="Chapman S.B."/>
            <person name="Priest M."/>
            <person name="Young S.K."/>
            <person name="Wortman J."/>
            <person name="Nusbaum C."/>
            <person name="Birren B."/>
        </authorList>
    </citation>
    <scope>NUCLEOTIDE SEQUENCE [LARGE SCALE GENOMIC DNA]</scope>
    <source>
        <strain evidence="10 11">CBS 118157</strain>
    </source>
</reference>
<feature type="transmembrane region" description="Helical" evidence="7">
    <location>
        <begin position="291"/>
        <end position="311"/>
    </location>
</feature>
<dbReference type="InterPro" id="IPR005018">
    <property type="entry name" value="DOMON_domain"/>
</dbReference>
<dbReference type="SMART" id="SM00665">
    <property type="entry name" value="B561"/>
    <property type="match status" value="1"/>
</dbReference>
<name>A0A0D2BSB4_9EURO</name>
<dbReference type="RefSeq" id="XP_013315960.1">
    <property type="nucleotide sequence ID" value="XM_013460506.1"/>
</dbReference>
<keyword evidence="3 7" id="KW-0812">Transmembrane</keyword>
<dbReference type="AlphaFoldDB" id="A0A0D2BSB4"/>
<proteinExistence type="predicted"/>
<evidence type="ECO:0000313" key="10">
    <source>
        <dbReference type="EMBL" id="KIW55376.1"/>
    </source>
</evidence>
<keyword evidence="2" id="KW-0813">Transport</keyword>
<dbReference type="Gene3D" id="1.20.120.1770">
    <property type="match status" value="1"/>
</dbReference>
<protein>
    <recommendedName>
        <fullName evidence="9">DOMON domain-containing protein</fullName>
    </recommendedName>
</protein>
<dbReference type="SUPFAM" id="SSF49344">
    <property type="entry name" value="CBD9-like"/>
    <property type="match status" value="1"/>
</dbReference>
<evidence type="ECO:0000256" key="1">
    <source>
        <dbReference type="ARBA" id="ARBA00004370"/>
    </source>
</evidence>
<dbReference type="InterPro" id="IPR015920">
    <property type="entry name" value="Cellobiose_DH-like_cyt"/>
</dbReference>
<dbReference type="STRING" id="348802.A0A0D2BSB4"/>
<dbReference type="HOGENOM" id="CLU_031471_0_0_1"/>
<dbReference type="InterPro" id="IPR006593">
    <property type="entry name" value="Cyt_b561/ferric_Rdtase_TM"/>
</dbReference>
<evidence type="ECO:0000256" key="7">
    <source>
        <dbReference type="SAM" id="Phobius"/>
    </source>
</evidence>
<evidence type="ECO:0000256" key="6">
    <source>
        <dbReference type="ARBA" id="ARBA00023136"/>
    </source>
</evidence>
<feature type="chain" id="PRO_5002239295" description="DOMON domain-containing protein" evidence="8">
    <location>
        <begin position="27"/>
        <end position="431"/>
    </location>
</feature>
<dbReference type="CDD" id="cd09630">
    <property type="entry name" value="CDH_like_cytochrome"/>
    <property type="match status" value="1"/>
</dbReference>
<keyword evidence="11" id="KW-1185">Reference proteome</keyword>
<evidence type="ECO:0000256" key="8">
    <source>
        <dbReference type="SAM" id="SignalP"/>
    </source>
</evidence>
<dbReference type="GO" id="GO:0016020">
    <property type="term" value="C:membrane"/>
    <property type="evidence" value="ECO:0007669"/>
    <property type="project" value="UniProtKB-SubCell"/>
</dbReference>
<dbReference type="CDD" id="cd08760">
    <property type="entry name" value="Cyt_b561_FRRS1_like"/>
    <property type="match status" value="1"/>
</dbReference>
<feature type="transmembrane region" description="Helical" evidence="7">
    <location>
        <begin position="357"/>
        <end position="377"/>
    </location>
</feature>
<feature type="transmembrane region" description="Helical" evidence="7">
    <location>
        <begin position="254"/>
        <end position="279"/>
    </location>
</feature>
<evidence type="ECO:0000256" key="5">
    <source>
        <dbReference type="ARBA" id="ARBA00022989"/>
    </source>
</evidence>
<feature type="transmembrane region" description="Helical" evidence="7">
    <location>
        <begin position="225"/>
        <end position="247"/>
    </location>
</feature>
<evidence type="ECO:0000259" key="9">
    <source>
        <dbReference type="PROSITE" id="PS50836"/>
    </source>
</evidence>
<dbReference type="PANTHER" id="PTHR47797">
    <property type="entry name" value="DEHYDROGENASE, PUTATIVE (AFU_ORTHOLOGUE AFUA_8G05805)-RELATED"/>
    <property type="match status" value="1"/>
</dbReference>
<evidence type="ECO:0000313" key="11">
    <source>
        <dbReference type="Proteomes" id="UP000054342"/>
    </source>
</evidence>
<dbReference type="PROSITE" id="PS50836">
    <property type="entry name" value="DOMON"/>
    <property type="match status" value="1"/>
</dbReference>
<dbReference type="GeneID" id="25329568"/>
<dbReference type="Gene3D" id="2.60.40.1210">
    <property type="entry name" value="Cellobiose dehydrogenase, cytochrome domain"/>
    <property type="match status" value="1"/>
</dbReference>
<evidence type="ECO:0000256" key="2">
    <source>
        <dbReference type="ARBA" id="ARBA00022448"/>
    </source>
</evidence>
<keyword evidence="4" id="KW-0249">Electron transport</keyword>
<organism evidence="10 11">
    <name type="scientific">Exophiala xenobiotica</name>
    <dbReference type="NCBI Taxonomy" id="348802"/>
    <lineage>
        <taxon>Eukaryota</taxon>
        <taxon>Fungi</taxon>
        <taxon>Dikarya</taxon>
        <taxon>Ascomycota</taxon>
        <taxon>Pezizomycotina</taxon>
        <taxon>Eurotiomycetes</taxon>
        <taxon>Chaetothyriomycetidae</taxon>
        <taxon>Chaetothyriales</taxon>
        <taxon>Herpotrichiellaceae</taxon>
        <taxon>Exophiala</taxon>
    </lineage>
</organism>
<comment type="subcellular location">
    <subcellularLocation>
        <location evidence="1">Membrane</location>
    </subcellularLocation>
</comment>
<dbReference type="PANTHER" id="PTHR47797:SF1">
    <property type="entry name" value="CYTOCHROME B561 DOMAIN-CONTAINING PROTEIN-RELATED"/>
    <property type="match status" value="1"/>
</dbReference>
<gene>
    <name evidence="10" type="ORF">PV05_07660</name>
</gene>
<evidence type="ECO:0000256" key="4">
    <source>
        <dbReference type="ARBA" id="ARBA00022982"/>
    </source>
</evidence>
<feature type="signal peptide" evidence="8">
    <location>
        <begin position="1"/>
        <end position="26"/>
    </location>
</feature>
<keyword evidence="5 7" id="KW-1133">Transmembrane helix</keyword>
<dbReference type="EMBL" id="KN847320">
    <property type="protein sequence ID" value="KIW55376.1"/>
    <property type="molecule type" value="Genomic_DNA"/>
</dbReference>
<accession>A0A0D2BSB4</accession>
<keyword evidence="6 7" id="KW-0472">Membrane</keyword>
<dbReference type="Proteomes" id="UP000054342">
    <property type="component" value="Unassembled WGS sequence"/>
</dbReference>
<evidence type="ECO:0000256" key="3">
    <source>
        <dbReference type="ARBA" id="ARBA00022692"/>
    </source>
</evidence>
<feature type="domain" description="DOMON" evidence="9">
    <location>
        <begin position="44"/>
        <end position="163"/>
    </location>
</feature>
<dbReference type="SMART" id="SM00664">
    <property type="entry name" value="DoH"/>
    <property type="match status" value="1"/>
</dbReference>